<evidence type="ECO:0000256" key="3">
    <source>
        <dbReference type="ARBA" id="ARBA00022737"/>
    </source>
</evidence>
<keyword evidence="4 5" id="KW-0539">Nucleus</keyword>
<feature type="domain" description="MMS19 N-terminal" evidence="7">
    <location>
        <begin position="40"/>
        <end position="307"/>
    </location>
</feature>
<organism evidence="8 9">
    <name type="scientific">Saxophila tyrrhenica</name>
    <dbReference type="NCBI Taxonomy" id="1690608"/>
    <lineage>
        <taxon>Eukaryota</taxon>
        <taxon>Fungi</taxon>
        <taxon>Dikarya</taxon>
        <taxon>Ascomycota</taxon>
        <taxon>Pezizomycotina</taxon>
        <taxon>Dothideomycetes</taxon>
        <taxon>Dothideomycetidae</taxon>
        <taxon>Mycosphaerellales</taxon>
        <taxon>Extremaceae</taxon>
        <taxon>Saxophila</taxon>
    </lineage>
</organism>
<reference evidence="8 9" key="1">
    <citation type="submission" date="2023-08" db="EMBL/GenBank/DDBJ databases">
        <title>Black Yeasts Isolated from many extreme environments.</title>
        <authorList>
            <person name="Coleine C."/>
            <person name="Stajich J.E."/>
            <person name="Selbmann L."/>
        </authorList>
    </citation>
    <scope>NUCLEOTIDE SEQUENCE [LARGE SCALE GENOMIC DNA]</scope>
    <source>
        <strain evidence="8 9">CCFEE 5935</strain>
    </source>
</reference>
<dbReference type="InterPro" id="IPR016024">
    <property type="entry name" value="ARM-type_fold"/>
</dbReference>
<evidence type="ECO:0000256" key="2">
    <source>
        <dbReference type="ARBA" id="ARBA00009340"/>
    </source>
</evidence>
<name>A0AAV9PKX0_9PEZI</name>
<evidence type="ECO:0000313" key="9">
    <source>
        <dbReference type="Proteomes" id="UP001337655"/>
    </source>
</evidence>
<dbReference type="GO" id="GO:0051604">
    <property type="term" value="P:protein maturation"/>
    <property type="evidence" value="ECO:0007669"/>
    <property type="project" value="UniProtKB-UniRule"/>
</dbReference>
<protein>
    <recommendedName>
        <fullName evidence="5">MMS19 nucleotide excision repair protein</fullName>
    </recommendedName>
</protein>
<evidence type="ECO:0000313" key="8">
    <source>
        <dbReference type="EMBL" id="KAK5174391.1"/>
    </source>
</evidence>
<comment type="caution">
    <text evidence="8">The sequence shown here is derived from an EMBL/GenBank/DDBJ whole genome shotgun (WGS) entry which is preliminary data.</text>
</comment>
<evidence type="ECO:0000256" key="5">
    <source>
        <dbReference type="RuleBase" id="RU367072"/>
    </source>
</evidence>
<dbReference type="SUPFAM" id="SSF48371">
    <property type="entry name" value="ARM repeat"/>
    <property type="match status" value="1"/>
</dbReference>
<comment type="similarity">
    <text evidence="2 5">Belongs to the MET18/MMS19 family.</text>
</comment>
<keyword evidence="5" id="KW-0234">DNA repair</keyword>
<dbReference type="Gene3D" id="1.25.10.10">
    <property type="entry name" value="Leucine-rich Repeat Variant"/>
    <property type="match status" value="2"/>
</dbReference>
<proteinExistence type="inferred from homology"/>
<evidence type="ECO:0000256" key="4">
    <source>
        <dbReference type="ARBA" id="ARBA00023242"/>
    </source>
</evidence>
<dbReference type="Pfam" id="PF12460">
    <property type="entry name" value="MMS19_C"/>
    <property type="match status" value="1"/>
</dbReference>
<dbReference type="GeneID" id="89922819"/>
<dbReference type="InterPro" id="IPR029240">
    <property type="entry name" value="MMS19_N"/>
</dbReference>
<dbReference type="AlphaFoldDB" id="A0AAV9PKX0"/>
<dbReference type="GO" id="GO:0006281">
    <property type="term" value="P:DNA repair"/>
    <property type="evidence" value="ECO:0007669"/>
    <property type="project" value="UniProtKB-UniRule"/>
</dbReference>
<dbReference type="Proteomes" id="UP001337655">
    <property type="component" value="Unassembled WGS sequence"/>
</dbReference>
<dbReference type="GO" id="GO:0097361">
    <property type="term" value="C:cytosolic [4Fe-4S] assembly targeting complex"/>
    <property type="evidence" value="ECO:0007669"/>
    <property type="project" value="UniProtKB-UniRule"/>
</dbReference>
<dbReference type="InterPro" id="IPR024687">
    <property type="entry name" value="MMS19_C"/>
</dbReference>
<dbReference type="GO" id="GO:0016226">
    <property type="term" value="P:iron-sulfur cluster assembly"/>
    <property type="evidence" value="ECO:0007669"/>
    <property type="project" value="UniProtKB-UniRule"/>
</dbReference>
<keyword evidence="5" id="KW-0227">DNA damage</keyword>
<dbReference type="EMBL" id="JAVRRT010000002">
    <property type="protein sequence ID" value="KAK5174391.1"/>
    <property type="molecule type" value="Genomic_DNA"/>
</dbReference>
<keyword evidence="3" id="KW-0677">Repeat</keyword>
<dbReference type="GO" id="GO:0005634">
    <property type="term" value="C:nucleus"/>
    <property type="evidence" value="ECO:0007669"/>
    <property type="project" value="UniProtKB-SubCell"/>
</dbReference>
<dbReference type="InterPro" id="IPR039920">
    <property type="entry name" value="MMS19"/>
</dbReference>
<sequence length="1006" mass="111419">MSDIQLYLLEVDKNKPEAQSTAARSASKLEHKELKLIDLITSLEDYINNKDDAALRAKSVAYLADVLEAVPPKVLTGQERRLLCDFILGRLEGDSEGIGASARVLTALEERGKWDPETVQRVTKTFLDHASPLKDHKLQTDRFAVIQLFDRLLEKYRAPLHELHTSDPEFLAKFIYFFDGEKDPRNLMVVFSILHVPMTEWDISSNAQDLFEAAFNYFPITFKPPPDDPYGISAQDLKDRLRDCIAANSQFAPFAFPALLDKLDSTSMNTKRDVLHTIQSCVVSYDIKTINIYAITLWDALKFEILNVQEEDLAEGALKALALMAGKFALQEGFLNAYTRPIMKECNQHLEDAPTKQSTATGRILYALASSATPVADKVVKGIFPNLFTLYQASESLTKRRGLLEVFNEVVRAYLDRFRLQPKLNLEGLIEYGRDALGVMLRVLTNAPKAEVSLRLTALSGIAQLVALRGLLTEDQGYRAVDAVTEIVLHEQVPGHGDIRSQAIKTLAEMARTAPDAIRNQAIPAFMVELPDSPAGDSSYLSVLEAFAQLSSEQQVFDTVVLRLKNKYNVANAQGASEEYQQAMLLAILYAFTHGSPMPDEEGVIRGNYFAEYVEPFSSTIIQPLQAGLDQKFVDIVGRLCNAILRQQGVHFQSQVYNKNLDSMAAIRNDTTRSSAHTAPFTLYYYASLRPDVVEAEDIIALLQTQAKLALDTKDHETLPVVLQHISLLINKFINAKAMQATLQSAELEVEALLSAVSPPPNSIGVAFAVTKALLIQGKSSALTSEYLQLLLQLLSSPDGKSVAKRFTSLLAPEEILTKENHCQVSGLYKQKTFSRLVPSLAAAVRSAEPSTKPNYLIALSGILRWLPYSMLSTSLPSLTPPLLQTLDLSSPADQEPKASTLTIFESVLMHDPDTIAEHTASLVTRLLNCTAAPANIAKVRAKSLQCLALVPKQLKREAVVPYRRQVVKKLMACLDDGKREVRAEGVRCRSAWLGLDDVEEDGEED</sequence>
<dbReference type="RefSeq" id="XP_064663060.1">
    <property type="nucleotide sequence ID" value="XM_064798733.1"/>
</dbReference>
<dbReference type="PANTHER" id="PTHR12891">
    <property type="entry name" value="DNA REPAIR/TRANSCRIPTION PROTEIN MET18/MMS19"/>
    <property type="match status" value="1"/>
</dbReference>
<comment type="subcellular location">
    <subcellularLocation>
        <location evidence="1 5">Nucleus</location>
    </subcellularLocation>
</comment>
<dbReference type="Pfam" id="PF14500">
    <property type="entry name" value="MMS19_N"/>
    <property type="match status" value="1"/>
</dbReference>
<evidence type="ECO:0000256" key="1">
    <source>
        <dbReference type="ARBA" id="ARBA00004123"/>
    </source>
</evidence>
<dbReference type="InterPro" id="IPR011989">
    <property type="entry name" value="ARM-like"/>
</dbReference>
<dbReference type="PANTHER" id="PTHR12891:SF0">
    <property type="entry name" value="MMS19 NUCLEOTIDE EXCISION REPAIR PROTEIN HOMOLOG"/>
    <property type="match status" value="1"/>
</dbReference>
<accession>A0AAV9PKX0</accession>
<evidence type="ECO:0000259" key="7">
    <source>
        <dbReference type="Pfam" id="PF14500"/>
    </source>
</evidence>
<gene>
    <name evidence="8" type="ORF">LTR77_001471</name>
</gene>
<comment type="function">
    <text evidence="5">Key component of the cytosolic iron-sulfur protein assembly (CIA) complex, a multiprotein complex that mediates the incorporation of iron-sulfur cluster into apoproteins specifically involved in DNA metabolism and genomic integrity. In the CIA complex, MMS19 acts as an adapter between early-acting CIA components and a subset of cellular target iron-sulfur proteins.</text>
</comment>
<feature type="domain" description="MMS19 C-terminal" evidence="6">
    <location>
        <begin position="543"/>
        <end position="952"/>
    </location>
</feature>
<keyword evidence="9" id="KW-1185">Reference proteome</keyword>
<evidence type="ECO:0000259" key="6">
    <source>
        <dbReference type="Pfam" id="PF12460"/>
    </source>
</evidence>